<dbReference type="RefSeq" id="WP_205118376.1">
    <property type="nucleotide sequence ID" value="NZ_JAFBCM010000001.1"/>
</dbReference>
<keyword evidence="1" id="KW-0812">Transmembrane</keyword>
<keyword evidence="1" id="KW-0472">Membrane</keyword>
<evidence type="ECO:0000256" key="1">
    <source>
        <dbReference type="SAM" id="Phobius"/>
    </source>
</evidence>
<proteinExistence type="predicted"/>
<organism evidence="2 3">
    <name type="scientific">Tenggerimyces flavus</name>
    <dbReference type="NCBI Taxonomy" id="1708749"/>
    <lineage>
        <taxon>Bacteria</taxon>
        <taxon>Bacillati</taxon>
        <taxon>Actinomycetota</taxon>
        <taxon>Actinomycetes</taxon>
        <taxon>Propionibacteriales</taxon>
        <taxon>Nocardioidaceae</taxon>
        <taxon>Tenggerimyces</taxon>
    </lineage>
</organism>
<accession>A0ABV7YB27</accession>
<protein>
    <submittedName>
        <fullName evidence="2">DUF3592 domain-containing protein</fullName>
    </submittedName>
</protein>
<keyword evidence="3" id="KW-1185">Reference proteome</keyword>
<evidence type="ECO:0000313" key="2">
    <source>
        <dbReference type="EMBL" id="MFC3761856.1"/>
    </source>
</evidence>
<keyword evidence="1" id="KW-1133">Transmembrane helix</keyword>
<evidence type="ECO:0000313" key="3">
    <source>
        <dbReference type="Proteomes" id="UP001595699"/>
    </source>
</evidence>
<name>A0ABV7YB27_9ACTN</name>
<feature type="transmembrane region" description="Helical" evidence="1">
    <location>
        <begin position="169"/>
        <end position="187"/>
    </location>
</feature>
<reference evidence="3" key="1">
    <citation type="journal article" date="2019" name="Int. J. Syst. Evol. Microbiol.">
        <title>The Global Catalogue of Microorganisms (GCM) 10K type strain sequencing project: providing services to taxonomists for standard genome sequencing and annotation.</title>
        <authorList>
            <consortium name="The Broad Institute Genomics Platform"/>
            <consortium name="The Broad Institute Genome Sequencing Center for Infectious Disease"/>
            <person name="Wu L."/>
            <person name="Ma J."/>
        </authorList>
    </citation>
    <scope>NUCLEOTIDE SEQUENCE [LARGE SCALE GENOMIC DNA]</scope>
    <source>
        <strain evidence="3">CGMCC 4.7241</strain>
    </source>
</reference>
<gene>
    <name evidence="2" type="ORF">ACFOUW_13510</name>
</gene>
<sequence length="210" mass="22496">MRVNAWLLRYLSSRCAPSSEAARILADQANVPPRKQREFIVVSSGIPGRHRTGGQRPRRGPGLFAWWRLSGWLLLGAAVLLAILANVQYDAAVQLSDQGIVAMARVIAVDTTGRDAGITVVLTTRGGDVVEGELGLPDETPTAVGAEVSVVYARDDPTLMELTEDGPDFVIPSIIGVLALLLALLAPPSFAGWINWRLVLGLAPYDAYSL</sequence>
<feature type="transmembrane region" description="Helical" evidence="1">
    <location>
        <begin position="65"/>
        <end position="85"/>
    </location>
</feature>
<comment type="caution">
    <text evidence="2">The sequence shown here is derived from an EMBL/GenBank/DDBJ whole genome shotgun (WGS) entry which is preliminary data.</text>
</comment>
<dbReference type="EMBL" id="JBHRZH010000010">
    <property type="protein sequence ID" value="MFC3761856.1"/>
    <property type="molecule type" value="Genomic_DNA"/>
</dbReference>
<dbReference type="Proteomes" id="UP001595699">
    <property type="component" value="Unassembled WGS sequence"/>
</dbReference>